<evidence type="ECO:0008006" key="4">
    <source>
        <dbReference type="Google" id="ProtNLM"/>
    </source>
</evidence>
<dbReference type="InterPro" id="IPR025671">
    <property type="entry name" value="HXXEE"/>
</dbReference>
<accession>A0A1T2XG36</accession>
<keyword evidence="1" id="KW-0812">Transmembrane</keyword>
<organism evidence="2 3">
    <name type="scientific">Paenibacillus selenitireducens</name>
    <dbReference type="NCBI Taxonomy" id="1324314"/>
    <lineage>
        <taxon>Bacteria</taxon>
        <taxon>Bacillati</taxon>
        <taxon>Bacillota</taxon>
        <taxon>Bacilli</taxon>
        <taxon>Bacillales</taxon>
        <taxon>Paenibacillaceae</taxon>
        <taxon>Paenibacillus</taxon>
    </lineage>
</organism>
<protein>
    <recommendedName>
        <fullName evidence="4">HXXEE domain-containing protein</fullName>
    </recommendedName>
</protein>
<keyword evidence="1" id="KW-0472">Membrane</keyword>
<evidence type="ECO:0000313" key="3">
    <source>
        <dbReference type="Proteomes" id="UP000190188"/>
    </source>
</evidence>
<proteinExistence type="predicted"/>
<reference evidence="2 3" key="1">
    <citation type="submission" date="2017-01" db="EMBL/GenBank/DDBJ databases">
        <title>Genome analysis of Paenibacillus selenitrireducens ES3-24.</title>
        <authorList>
            <person name="Xu D."/>
            <person name="Yao R."/>
            <person name="Zheng S."/>
        </authorList>
    </citation>
    <scope>NUCLEOTIDE SEQUENCE [LARGE SCALE GENOMIC DNA]</scope>
    <source>
        <strain evidence="2 3">ES3-24</strain>
    </source>
</reference>
<dbReference type="Proteomes" id="UP000190188">
    <property type="component" value="Unassembled WGS sequence"/>
</dbReference>
<keyword evidence="1" id="KW-1133">Transmembrane helix</keyword>
<sequence length="161" mass="18228">MEEWVILFLFAITLHNVEEALWLPAWSKYASKYHKPVGKSEFHFAVIIITSLAYLSASFYLFFPNSMITKYILVGFLGSMIMNAIFPHLLATIILKRYAPGLVTGILLNIPINSLVLYQFFQRDEITWIGLLLSTLILGGVLLGIIPILFKIGKSLVNNYS</sequence>
<dbReference type="STRING" id="1324314.BVG16_12295"/>
<dbReference type="OrthoDB" id="2221824at2"/>
<gene>
    <name evidence="2" type="ORF">BVG16_12295</name>
</gene>
<feature type="transmembrane region" description="Helical" evidence="1">
    <location>
        <begin position="72"/>
        <end position="95"/>
    </location>
</feature>
<comment type="caution">
    <text evidence="2">The sequence shown here is derived from an EMBL/GenBank/DDBJ whole genome shotgun (WGS) entry which is preliminary data.</text>
</comment>
<dbReference type="Pfam" id="PF13787">
    <property type="entry name" value="HXXEE"/>
    <property type="match status" value="1"/>
</dbReference>
<feature type="transmembrane region" description="Helical" evidence="1">
    <location>
        <begin position="44"/>
        <end position="63"/>
    </location>
</feature>
<name>A0A1T2XG36_9BACL</name>
<evidence type="ECO:0000313" key="2">
    <source>
        <dbReference type="EMBL" id="OPA78636.1"/>
    </source>
</evidence>
<keyword evidence="3" id="KW-1185">Reference proteome</keyword>
<feature type="transmembrane region" description="Helical" evidence="1">
    <location>
        <begin position="101"/>
        <end position="121"/>
    </location>
</feature>
<dbReference type="RefSeq" id="WP_078498967.1">
    <property type="nucleotide sequence ID" value="NZ_MSZX01000004.1"/>
</dbReference>
<dbReference type="EMBL" id="MSZX01000004">
    <property type="protein sequence ID" value="OPA78636.1"/>
    <property type="molecule type" value="Genomic_DNA"/>
</dbReference>
<dbReference type="AlphaFoldDB" id="A0A1T2XG36"/>
<evidence type="ECO:0000256" key="1">
    <source>
        <dbReference type="SAM" id="Phobius"/>
    </source>
</evidence>
<feature type="transmembrane region" description="Helical" evidence="1">
    <location>
        <begin position="128"/>
        <end position="150"/>
    </location>
</feature>